<proteinExistence type="predicted"/>
<reference evidence="1" key="1">
    <citation type="submission" date="2018-02" db="EMBL/GenBank/DDBJ databases">
        <title>Rhizophora mucronata_Transcriptome.</title>
        <authorList>
            <person name="Meera S.P."/>
            <person name="Sreeshan A."/>
            <person name="Augustine A."/>
        </authorList>
    </citation>
    <scope>NUCLEOTIDE SEQUENCE</scope>
    <source>
        <tissue evidence="1">Leaf</tissue>
    </source>
</reference>
<sequence>MTLLEFTGMFLPQTWELTHRQWHGFWMNTQNFMDILRLLSLESQLILGDH</sequence>
<evidence type="ECO:0000313" key="1">
    <source>
        <dbReference type="EMBL" id="MBX35330.1"/>
    </source>
</evidence>
<organism evidence="1">
    <name type="scientific">Rhizophora mucronata</name>
    <name type="common">Asiatic mangrove</name>
    <dbReference type="NCBI Taxonomy" id="61149"/>
    <lineage>
        <taxon>Eukaryota</taxon>
        <taxon>Viridiplantae</taxon>
        <taxon>Streptophyta</taxon>
        <taxon>Embryophyta</taxon>
        <taxon>Tracheophyta</taxon>
        <taxon>Spermatophyta</taxon>
        <taxon>Magnoliopsida</taxon>
        <taxon>eudicotyledons</taxon>
        <taxon>Gunneridae</taxon>
        <taxon>Pentapetalae</taxon>
        <taxon>rosids</taxon>
        <taxon>fabids</taxon>
        <taxon>Malpighiales</taxon>
        <taxon>Rhizophoraceae</taxon>
        <taxon>Rhizophora</taxon>
    </lineage>
</organism>
<dbReference type="AlphaFoldDB" id="A0A2P2MYN0"/>
<accession>A0A2P2MYN0</accession>
<name>A0A2P2MYN0_RHIMU</name>
<protein>
    <submittedName>
        <fullName evidence="1">Glutamate dehydrogenase</fullName>
    </submittedName>
</protein>
<dbReference type="EMBL" id="GGEC01054846">
    <property type="protein sequence ID" value="MBX35330.1"/>
    <property type="molecule type" value="Transcribed_RNA"/>
</dbReference>